<sequence length="445" mass="43976">ASGGRWCGSAALGNGRGKAPVVVAISKAGPKGTLTHGTSGDSAPPDGFSAGERGLWILHGGSAAGVAPGTFRHMLVQPKKLAAVPAAAVMGPQVAEVRDGGGNGGGGHFASVDAGTTDSGASSKVTNSAAGTSLGPVVADNDVGRSGQGLTGGEHGTWAFRRPSVSNTNSGIHSRDAASYCEVSSDLIIRPSGEVTGVLDLHPTAAVGPHGSSSQTLQPQLTPPQLSVHDLYDRGVTDSPTVLPISPTNPVSNSNGGGGSGGSGGDGGDGDGGGEAAVARAGFELMSALLSGDPEAISRAAAFKLGAEAEAAAVAEAVGGAPIGVGMGWEQPSPGDPKRAGLTGSVVRSAVGGNRRDSAAASTAGDKGLSRRTMSEPSAADAVALGRVRSLPTPALSRLSVARPRKLIRRQSNPIPRPLTFLAPVPEGSESKEEIAPLPPHFFSP</sequence>
<feature type="compositionally biased region" description="Polar residues" evidence="1">
    <location>
        <begin position="114"/>
        <end position="131"/>
    </location>
</feature>
<organism evidence="2 3">
    <name type="scientific">Volvox reticuliferus</name>
    <dbReference type="NCBI Taxonomy" id="1737510"/>
    <lineage>
        <taxon>Eukaryota</taxon>
        <taxon>Viridiplantae</taxon>
        <taxon>Chlorophyta</taxon>
        <taxon>core chlorophytes</taxon>
        <taxon>Chlorophyceae</taxon>
        <taxon>CS clade</taxon>
        <taxon>Chlamydomonadales</taxon>
        <taxon>Volvocaceae</taxon>
        <taxon>Volvox</taxon>
    </lineage>
</organism>
<reference evidence="2" key="1">
    <citation type="journal article" date="2021" name="Proc. Natl. Acad. Sci. U.S.A.">
        <title>Three genomes in the algal genus Volvox reveal the fate of a haploid sex-determining region after a transition to homothallism.</title>
        <authorList>
            <person name="Yamamoto K."/>
            <person name="Hamaji T."/>
            <person name="Kawai-Toyooka H."/>
            <person name="Matsuzaki R."/>
            <person name="Takahashi F."/>
            <person name="Nishimura Y."/>
            <person name="Kawachi M."/>
            <person name="Noguchi H."/>
            <person name="Minakuchi Y."/>
            <person name="Umen J.G."/>
            <person name="Toyoda A."/>
            <person name="Nozaki H."/>
        </authorList>
    </citation>
    <scope>NUCLEOTIDE SEQUENCE</scope>
    <source>
        <strain evidence="2">NIES-3785</strain>
    </source>
</reference>
<protein>
    <submittedName>
        <fullName evidence="2">Uncharacterized protein</fullName>
    </submittedName>
</protein>
<feature type="region of interest" description="Disordered" evidence="1">
    <location>
        <begin position="202"/>
        <end position="221"/>
    </location>
</feature>
<proteinExistence type="predicted"/>
<gene>
    <name evidence="2" type="ORF">Vretimale_4345</name>
</gene>
<feature type="compositionally biased region" description="Gly residues" evidence="1">
    <location>
        <begin position="255"/>
        <end position="275"/>
    </location>
</feature>
<dbReference type="AlphaFoldDB" id="A0A8J4DBT0"/>
<feature type="region of interest" description="Disordered" evidence="1">
    <location>
        <begin position="98"/>
        <end position="173"/>
    </location>
</feature>
<feature type="non-terminal residue" evidence="2">
    <location>
        <position position="1"/>
    </location>
</feature>
<feature type="compositionally biased region" description="Low complexity" evidence="1">
    <location>
        <begin position="212"/>
        <end position="221"/>
    </location>
</feature>
<evidence type="ECO:0000313" key="3">
    <source>
        <dbReference type="Proteomes" id="UP000722791"/>
    </source>
</evidence>
<dbReference type="Proteomes" id="UP000722791">
    <property type="component" value="Unassembled WGS sequence"/>
</dbReference>
<accession>A0A8J4DBT0</accession>
<feature type="region of interest" description="Disordered" evidence="1">
    <location>
        <begin position="349"/>
        <end position="378"/>
    </location>
</feature>
<name>A0A8J4DBT0_9CHLO</name>
<feature type="region of interest" description="Disordered" evidence="1">
    <location>
        <begin position="403"/>
        <end position="445"/>
    </location>
</feature>
<feature type="region of interest" description="Disordered" evidence="1">
    <location>
        <begin position="231"/>
        <end position="276"/>
    </location>
</feature>
<feature type="non-terminal residue" evidence="2">
    <location>
        <position position="445"/>
    </location>
</feature>
<comment type="caution">
    <text evidence="2">The sequence shown here is derived from an EMBL/GenBank/DDBJ whole genome shotgun (WGS) entry which is preliminary data.</text>
</comment>
<dbReference type="EMBL" id="BNCQ01000006">
    <property type="protein sequence ID" value="GIL99097.1"/>
    <property type="molecule type" value="Genomic_DNA"/>
</dbReference>
<evidence type="ECO:0000313" key="2">
    <source>
        <dbReference type="EMBL" id="GIL99097.1"/>
    </source>
</evidence>
<feature type="compositionally biased region" description="Gly residues" evidence="1">
    <location>
        <begin position="146"/>
        <end position="155"/>
    </location>
</feature>
<evidence type="ECO:0000256" key="1">
    <source>
        <dbReference type="SAM" id="MobiDB-lite"/>
    </source>
</evidence>